<dbReference type="NCBIfam" id="TIGR02075">
    <property type="entry name" value="pyrH_bact"/>
    <property type="match status" value="1"/>
</dbReference>
<dbReference type="GO" id="GO:0033862">
    <property type="term" value="F:UMP kinase activity"/>
    <property type="evidence" value="ECO:0007669"/>
    <property type="project" value="UniProtKB-EC"/>
</dbReference>
<name>A0A451CYA3_9GAMM</name>
<evidence type="ECO:0000256" key="9">
    <source>
        <dbReference type="ARBA" id="ARBA00022975"/>
    </source>
</evidence>
<keyword evidence="5 11" id="KW-0808">Transferase</keyword>
<evidence type="ECO:0000256" key="2">
    <source>
        <dbReference type="ARBA" id="ARBA00004791"/>
    </source>
</evidence>
<keyword evidence="12" id="KW-0812">Transmembrane</keyword>
<dbReference type="RefSeq" id="WP_154027325.1">
    <property type="nucleotide sequence ID" value="NZ_LR217695.1"/>
</dbReference>
<comment type="caution">
    <text evidence="11">Lacks conserved residue(s) required for the propagation of feature annotation.</text>
</comment>
<gene>
    <name evidence="11 14" type="primary">pyrH</name>
    <name evidence="14" type="ORF">BUCICUMA2628_151</name>
</gene>
<dbReference type="GO" id="GO:0006225">
    <property type="term" value="P:UDP biosynthetic process"/>
    <property type="evidence" value="ECO:0007669"/>
    <property type="project" value="TreeGrafter"/>
</dbReference>
<dbReference type="CDD" id="cd04254">
    <property type="entry name" value="AAK_UMPK-PyrH-Ec"/>
    <property type="match status" value="1"/>
</dbReference>
<feature type="binding site" evidence="11">
    <location>
        <position position="75"/>
    </location>
    <ligand>
        <name>UMP</name>
        <dbReference type="ChEBI" id="CHEBI:57865"/>
    </ligand>
</feature>
<comment type="activity regulation">
    <text evidence="11">Inhibited by UTP.</text>
</comment>
<evidence type="ECO:0000259" key="13">
    <source>
        <dbReference type="Pfam" id="PF00696"/>
    </source>
</evidence>
<dbReference type="InterPro" id="IPR011817">
    <property type="entry name" value="Uridylate_kinase"/>
</dbReference>
<dbReference type="PANTHER" id="PTHR42833">
    <property type="entry name" value="URIDYLATE KINASE"/>
    <property type="match status" value="1"/>
</dbReference>
<feature type="domain" description="Aspartate/glutamate/uridylate kinase" evidence="13">
    <location>
        <begin position="8"/>
        <end position="217"/>
    </location>
</feature>
<keyword evidence="8 11" id="KW-0067">ATP-binding</keyword>
<comment type="subunit">
    <text evidence="11">Homohexamer.</text>
</comment>
<keyword evidence="9 11" id="KW-0665">Pyrimidine biosynthesis</keyword>
<dbReference type="GO" id="GO:0005829">
    <property type="term" value="C:cytosol"/>
    <property type="evidence" value="ECO:0007669"/>
    <property type="project" value="TreeGrafter"/>
</dbReference>
<organism evidence="14 15">
    <name type="scientific">Buchnera aphidicola</name>
    <name type="common">Cinara cuneomaculata</name>
    <dbReference type="NCBI Taxonomy" id="1660040"/>
    <lineage>
        <taxon>Bacteria</taxon>
        <taxon>Pseudomonadati</taxon>
        <taxon>Pseudomonadota</taxon>
        <taxon>Gammaproteobacteria</taxon>
        <taxon>Enterobacterales</taxon>
        <taxon>Erwiniaceae</taxon>
        <taxon>Buchnera</taxon>
    </lineage>
</organism>
<keyword evidence="12" id="KW-1133">Transmembrane helix</keyword>
<evidence type="ECO:0000256" key="10">
    <source>
        <dbReference type="ARBA" id="ARBA00047767"/>
    </source>
</evidence>
<dbReference type="HAMAP" id="MF_01220_B">
    <property type="entry name" value="PyrH_B"/>
    <property type="match status" value="1"/>
</dbReference>
<evidence type="ECO:0000256" key="6">
    <source>
        <dbReference type="ARBA" id="ARBA00022741"/>
    </source>
</evidence>
<feature type="binding site" evidence="11">
    <location>
        <position position="169"/>
    </location>
    <ligand>
        <name>ATP</name>
        <dbReference type="ChEBI" id="CHEBI:30616"/>
    </ligand>
</feature>
<comment type="similarity">
    <text evidence="3 11">Belongs to the UMP kinase family.</text>
</comment>
<dbReference type="OrthoDB" id="9807458at2"/>
<comment type="catalytic activity">
    <reaction evidence="10 11">
        <text>UMP + ATP = UDP + ADP</text>
        <dbReference type="Rhea" id="RHEA:24400"/>
        <dbReference type="ChEBI" id="CHEBI:30616"/>
        <dbReference type="ChEBI" id="CHEBI:57865"/>
        <dbReference type="ChEBI" id="CHEBI:58223"/>
        <dbReference type="ChEBI" id="CHEBI:456216"/>
        <dbReference type="EC" id="2.7.4.22"/>
    </reaction>
</comment>
<dbReference type="InterPro" id="IPR036393">
    <property type="entry name" value="AceGlu_kinase-like_sf"/>
</dbReference>
<evidence type="ECO:0000256" key="12">
    <source>
        <dbReference type="SAM" id="Phobius"/>
    </source>
</evidence>
<evidence type="ECO:0000256" key="1">
    <source>
        <dbReference type="ARBA" id="ARBA00004496"/>
    </source>
</evidence>
<evidence type="ECO:0000256" key="7">
    <source>
        <dbReference type="ARBA" id="ARBA00022777"/>
    </source>
</evidence>
<dbReference type="SUPFAM" id="SSF53633">
    <property type="entry name" value="Carbamate kinase-like"/>
    <property type="match status" value="1"/>
</dbReference>
<dbReference type="InterPro" id="IPR001048">
    <property type="entry name" value="Asp/Glu/Uridylate_kinase"/>
</dbReference>
<feature type="binding site" evidence="11">
    <location>
        <position position="172"/>
    </location>
    <ligand>
        <name>ATP</name>
        <dbReference type="ChEBI" id="CHEBI:30616"/>
    </ligand>
</feature>
<comment type="pathway">
    <text evidence="2 11">Pyrimidine metabolism; CTP biosynthesis via de novo pathway; UDP from UMP (UMPK route): step 1/1.</text>
</comment>
<feature type="binding site" evidence="11">
    <location>
        <position position="56"/>
    </location>
    <ligand>
        <name>ATP</name>
        <dbReference type="ChEBI" id="CHEBI:30616"/>
    </ligand>
</feature>
<protein>
    <recommendedName>
        <fullName evidence="11">Uridylate kinase</fullName>
        <shortName evidence="11">UK</shortName>
        <ecNumber evidence="11">2.7.4.22</ecNumber>
    </recommendedName>
    <alternativeName>
        <fullName evidence="11">Uridine monophosphate kinase</fullName>
        <shortName evidence="11">UMP kinase</shortName>
        <shortName evidence="11">UMPK</shortName>
    </alternativeName>
</protein>
<feature type="binding site" evidence="11">
    <location>
        <position position="163"/>
    </location>
    <ligand>
        <name>ATP</name>
        <dbReference type="ChEBI" id="CHEBI:30616"/>
    </ligand>
</feature>
<dbReference type="Proteomes" id="UP000294404">
    <property type="component" value="Chromosome"/>
</dbReference>
<keyword evidence="6 11" id="KW-0547">Nucleotide-binding</keyword>
<dbReference type="AlphaFoldDB" id="A0A451CYA3"/>
<evidence type="ECO:0000313" key="14">
    <source>
        <dbReference type="EMBL" id="VFP78140.1"/>
    </source>
</evidence>
<dbReference type="PANTHER" id="PTHR42833:SF4">
    <property type="entry name" value="URIDYLATE KINASE PUMPKIN, CHLOROPLASTIC"/>
    <property type="match status" value="1"/>
</dbReference>
<dbReference type="Pfam" id="PF00696">
    <property type="entry name" value="AA_kinase"/>
    <property type="match status" value="1"/>
</dbReference>
<feature type="binding site" evidence="11">
    <location>
        <position position="55"/>
    </location>
    <ligand>
        <name>UMP</name>
        <dbReference type="ChEBI" id="CHEBI:57865"/>
    </ligand>
</feature>
<dbReference type="EC" id="2.7.4.22" evidence="11"/>
<feature type="binding site" evidence="11">
    <location>
        <begin position="13"/>
        <end position="16"/>
    </location>
    <ligand>
        <name>ATP</name>
        <dbReference type="ChEBI" id="CHEBI:30616"/>
    </ligand>
</feature>
<sequence length="240" mass="27045">MKNKNKYNRIILKISGEFLKDSINGNINMIFIKNLTRQIQLLTKIGIKIGLVVGGGNLFRGSDLEKLGMRRTVSDHVGMLSTVINGLLLYEFMKKYNIKIRIFSSLNLEGMCERYRLDVVNSALDDGYVVVFCGGLGVPLFTTDSAACIYAIELKADILLKGTKVDGIYSSDPVFNTSATLYQTLRYTEVLNKKLKFMDYTSVVLAHEHKLPILVFNMYNPKILNDIIINNKPVGTLIYK</sequence>
<reference evidence="14 15" key="1">
    <citation type="submission" date="2019-02" db="EMBL/GenBank/DDBJ databases">
        <authorList>
            <person name="Manzano-Marin A."/>
            <person name="Manzano-Marin A."/>
        </authorList>
    </citation>
    <scope>NUCLEOTIDE SEQUENCE [LARGE SCALE GENOMIC DNA]</scope>
    <source>
        <strain evidence="14 15">BuCicuneomaculata</strain>
    </source>
</reference>
<dbReference type="UniPathway" id="UPA00159">
    <property type="reaction ID" value="UER00275"/>
</dbReference>
<dbReference type="EMBL" id="LR217695">
    <property type="protein sequence ID" value="VFP78140.1"/>
    <property type="molecule type" value="Genomic_DNA"/>
</dbReference>
<dbReference type="GO" id="GO:0005524">
    <property type="term" value="F:ATP binding"/>
    <property type="evidence" value="ECO:0007669"/>
    <property type="project" value="UniProtKB-KW"/>
</dbReference>
<feature type="binding site" evidence="11">
    <location>
        <position position="60"/>
    </location>
    <ligand>
        <name>ATP</name>
        <dbReference type="ChEBI" id="CHEBI:30616"/>
    </ligand>
</feature>
<evidence type="ECO:0000313" key="15">
    <source>
        <dbReference type="Proteomes" id="UP000294404"/>
    </source>
</evidence>
<accession>A0A451CYA3</accession>
<dbReference type="FunFam" id="3.40.1160.10:FF:000001">
    <property type="entry name" value="Uridylate kinase"/>
    <property type="match status" value="1"/>
</dbReference>
<dbReference type="PIRSF" id="PIRSF005650">
    <property type="entry name" value="Uridylate_kin"/>
    <property type="match status" value="1"/>
</dbReference>
<comment type="function">
    <text evidence="11">Catalyzes the reversible phosphorylation of UMP to UDP.</text>
</comment>
<dbReference type="GO" id="GO:0044210">
    <property type="term" value="P:'de novo' CTP biosynthetic process"/>
    <property type="evidence" value="ECO:0007669"/>
    <property type="project" value="UniProtKB-UniRule"/>
</dbReference>
<keyword evidence="7 11" id="KW-0418">Kinase</keyword>
<dbReference type="Gene3D" id="3.40.1160.10">
    <property type="entry name" value="Acetylglutamate kinase-like"/>
    <property type="match status" value="1"/>
</dbReference>
<keyword evidence="4 11" id="KW-0963">Cytoplasm</keyword>
<comment type="subcellular location">
    <subcellularLocation>
        <location evidence="1 11">Cytoplasm</location>
    </subcellularLocation>
</comment>
<feature type="transmembrane region" description="Helical" evidence="12">
    <location>
        <begin position="39"/>
        <end position="56"/>
    </location>
</feature>
<feature type="binding site" evidence="11">
    <location>
        <begin position="136"/>
        <end position="143"/>
    </location>
    <ligand>
        <name>UMP</name>
        <dbReference type="ChEBI" id="CHEBI:57865"/>
    </ligand>
</feature>
<evidence type="ECO:0000256" key="5">
    <source>
        <dbReference type="ARBA" id="ARBA00022679"/>
    </source>
</evidence>
<proteinExistence type="inferred from homology"/>
<evidence type="ECO:0000256" key="3">
    <source>
        <dbReference type="ARBA" id="ARBA00007614"/>
    </source>
</evidence>
<evidence type="ECO:0000256" key="11">
    <source>
        <dbReference type="HAMAP-Rule" id="MF_01220"/>
    </source>
</evidence>
<evidence type="ECO:0000256" key="8">
    <source>
        <dbReference type="ARBA" id="ARBA00022840"/>
    </source>
</evidence>
<dbReference type="InterPro" id="IPR015963">
    <property type="entry name" value="Uridylate_kinase_bac"/>
</dbReference>
<feature type="transmembrane region" description="Helical" evidence="12">
    <location>
        <begin position="76"/>
        <end position="93"/>
    </location>
</feature>
<keyword evidence="12" id="KW-0472">Membrane</keyword>
<evidence type="ECO:0000256" key="4">
    <source>
        <dbReference type="ARBA" id="ARBA00022490"/>
    </source>
</evidence>